<dbReference type="WBParaSite" id="TREG1_45130.4">
    <property type="protein sequence ID" value="TREG1_45130.4"/>
    <property type="gene ID" value="TREG1_45130"/>
</dbReference>
<dbReference type="Gene3D" id="2.30.29.30">
    <property type="entry name" value="Pleckstrin-homology domain (PH domain)/Phosphotyrosine-binding domain (PTB)"/>
    <property type="match status" value="1"/>
</dbReference>
<accession>A0AA85JT18</accession>
<evidence type="ECO:0000256" key="2">
    <source>
        <dbReference type="PROSITE-ProRule" id="PRU00192"/>
    </source>
</evidence>
<feature type="compositionally biased region" description="Polar residues" evidence="3">
    <location>
        <begin position="278"/>
        <end position="305"/>
    </location>
</feature>
<keyword evidence="1 2" id="KW-0728">SH3 domain</keyword>
<dbReference type="SUPFAM" id="SSF48065">
    <property type="entry name" value="DBL homology domain (DH-domain)"/>
    <property type="match status" value="1"/>
</dbReference>
<dbReference type="PANTHER" id="PTHR12845">
    <property type="entry name" value="GUANINE NUCLEOTIDE EXCHANGE FACTOR"/>
    <property type="match status" value="1"/>
</dbReference>
<dbReference type="InterPro" id="IPR000219">
    <property type="entry name" value="DH_dom"/>
</dbReference>
<dbReference type="PANTHER" id="PTHR12845:SF5">
    <property type="entry name" value="EPHEXIN, ISOFORM D"/>
    <property type="match status" value="1"/>
</dbReference>
<feature type="compositionally biased region" description="Low complexity" evidence="3">
    <location>
        <begin position="161"/>
        <end position="171"/>
    </location>
</feature>
<dbReference type="Gene3D" id="1.20.900.10">
    <property type="entry name" value="Dbl homology (DH) domain"/>
    <property type="match status" value="1"/>
</dbReference>
<protein>
    <submittedName>
        <fullName evidence="7">DH domain-containing protein</fullName>
    </submittedName>
</protein>
<evidence type="ECO:0000313" key="7">
    <source>
        <dbReference type="WBParaSite" id="TREG1_45130.4"/>
    </source>
</evidence>
<dbReference type="GO" id="GO:0005085">
    <property type="term" value="F:guanyl-nucleotide exchange factor activity"/>
    <property type="evidence" value="ECO:0007669"/>
    <property type="project" value="InterPro"/>
</dbReference>
<name>A0AA85JT18_TRIRE</name>
<feature type="domain" description="SH3" evidence="4">
    <location>
        <begin position="826"/>
        <end position="886"/>
    </location>
</feature>
<dbReference type="Pfam" id="PF00621">
    <property type="entry name" value="RhoGEF"/>
    <property type="match status" value="1"/>
</dbReference>
<dbReference type="Gene3D" id="2.30.30.40">
    <property type="entry name" value="SH3 Domains"/>
    <property type="match status" value="1"/>
</dbReference>
<feature type="region of interest" description="Disordered" evidence="3">
    <location>
        <begin position="154"/>
        <end position="177"/>
    </location>
</feature>
<proteinExistence type="predicted"/>
<dbReference type="InterPro" id="IPR036028">
    <property type="entry name" value="SH3-like_dom_sf"/>
</dbReference>
<dbReference type="SMART" id="SM00325">
    <property type="entry name" value="RhoGEF"/>
    <property type="match status" value="1"/>
</dbReference>
<dbReference type="SUPFAM" id="SSF50044">
    <property type="entry name" value="SH3-domain"/>
    <property type="match status" value="1"/>
</dbReference>
<reference evidence="7" key="2">
    <citation type="submission" date="2023-11" db="UniProtKB">
        <authorList>
            <consortium name="WormBaseParasite"/>
        </authorList>
    </citation>
    <scope>IDENTIFICATION</scope>
</reference>
<evidence type="ECO:0000259" key="5">
    <source>
        <dbReference type="PROSITE" id="PS50010"/>
    </source>
</evidence>
<dbReference type="Proteomes" id="UP000050795">
    <property type="component" value="Unassembled WGS sequence"/>
</dbReference>
<feature type="region of interest" description="Disordered" evidence="3">
    <location>
        <begin position="275"/>
        <end position="361"/>
    </location>
</feature>
<dbReference type="InterPro" id="IPR001452">
    <property type="entry name" value="SH3_domain"/>
</dbReference>
<dbReference type="PROSITE" id="PS50010">
    <property type="entry name" value="DH_2"/>
    <property type="match status" value="1"/>
</dbReference>
<evidence type="ECO:0000259" key="4">
    <source>
        <dbReference type="PROSITE" id="PS50002"/>
    </source>
</evidence>
<dbReference type="SUPFAM" id="SSF50729">
    <property type="entry name" value="PH domain-like"/>
    <property type="match status" value="1"/>
</dbReference>
<dbReference type="CDD" id="cd00160">
    <property type="entry name" value="RhoGEF"/>
    <property type="match status" value="1"/>
</dbReference>
<organism evidence="6 7">
    <name type="scientific">Trichobilharzia regenti</name>
    <name type="common">Nasal bird schistosome</name>
    <dbReference type="NCBI Taxonomy" id="157069"/>
    <lineage>
        <taxon>Eukaryota</taxon>
        <taxon>Metazoa</taxon>
        <taxon>Spiralia</taxon>
        <taxon>Lophotrochozoa</taxon>
        <taxon>Platyhelminthes</taxon>
        <taxon>Trematoda</taxon>
        <taxon>Digenea</taxon>
        <taxon>Strigeidida</taxon>
        <taxon>Schistosomatoidea</taxon>
        <taxon>Schistosomatidae</taxon>
        <taxon>Trichobilharzia</taxon>
    </lineage>
</organism>
<keyword evidence="6" id="KW-1185">Reference proteome</keyword>
<dbReference type="InterPro" id="IPR011993">
    <property type="entry name" value="PH-like_dom_sf"/>
</dbReference>
<reference evidence="6" key="1">
    <citation type="submission" date="2022-06" db="EMBL/GenBank/DDBJ databases">
        <authorList>
            <person name="Berger JAMES D."/>
            <person name="Berger JAMES D."/>
        </authorList>
    </citation>
    <scope>NUCLEOTIDE SEQUENCE [LARGE SCALE GENOMIC DNA]</scope>
</reference>
<dbReference type="InterPro" id="IPR035899">
    <property type="entry name" value="DBL_dom_sf"/>
</dbReference>
<sequence>MGIVNGSSSQQNRSIKRFLIFACYKGFNSSRVPNATFPWYQRSHSKQRINISYPERNNSPSVCSNQFPNDVEAYKSRRIEKIDTHVPDLPSNPSGDAIANECPKEILTENNVGADSSKRYNTADLVAKFESLNSQYRETDATKFKNYKCSQYNNQIDVQPSDNKSNKTNNDSMDDENKNKVLNESLDAEYNDTNDPEEANSRLKDCFKTYEERQKYKSIIQDAPLYQIYTEKVARNESKRDARRLLAIVQPGSVQNPSNNLKFNDDLFAAIDGDDSEVNNQYSPTLLNNGRNSPRSSYHTKNSGRTDAIIHSLNGDSSQVKPSNTDTSRPPSYKRSHSNSTISEKSGNRKTLPKPRRQTHEVQNFVNEVAGTGPNRVQWAAMPQVVNAELAKDMPEYQRKLQEALFEVITSEASYYRTLHILMEKFYKAPCMQPESKSSVISATEKRHLFSNISEIFFTSETFLRDMELYFLQNPLIPQLCEIIYEHAEFHFENYVKYVQNQMYQLRTLSKLQSSPAFVEAVRSVQQQPSCGFLDLNSFLLLPMQRVTRLRLLLIAILHYAPKNSVTYQGGLVALASLERLIGKCDSEKAHMEQKERLVDLCRRLEYKYDAKSLATESRTLVKEGDLRILTMTNAHSSGFHRRFSSIRKPKPAVATLFLFSDYLLITKKRSLASDSGCLILCSSFLNPSNQHLLVEDSCSLDYIHVEAKNTPPNSFVHHFCRPGNPELNSQLGHATFVRTLSLSKPTTNEIVNFNNQRTRKFSTDMSNGPDVALNAFSFLLIIEGPDHPRVQYEFQTETLSKRERWLDGLSAGRHGVPEKLGSEICECPQVLITKPYSALECDELELKEGDQVNVLISLSDGWLKGALPDGRRGWFPSHICVEVKDSSMKRENMKNFMLMEEAKAAYWVRKNRETFDGFPRVKDVRRSQREMKTNKQG</sequence>
<evidence type="ECO:0000256" key="1">
    <source>
        <dbReference type="ARBA" id="ARBA00022443"/>
    </source>
</evidence>
<dbReference type="Pfam" id="PF00018">
    <property type="entry name" value="SH3_1"/>
    <property type="match status" value="1"/>
</dbReference>
<dbReference type="SMART" id="SM00326">
    <property type="entry name" value="SH3"/>
    <property type="match status" value="1"/>
</dbReference>
<evidence type="ECO:0000256" key="3">
    <source>
        <dbReference type="SAM" id="MobiDB-lite"/>
    </source>
</evidence>
<dbReference type="AlphaFoldDB" id="A0AA85JT18"/>
<dbReference type="InterPro" id="IPR047271">
    <property type="entry name" value="Ephexin-like"/>
</dbReference>
<evidence type="ECO:0000313" key="6">
    <source>
        <dbReference type="Proteomes" id="UP000050795"/>
    </source>
</evidence>
<feature type="compositionally biased region" description="Polar residues" evidence="3">
    <location>
        <begin position="314"/>
        <end position="330"/>
    </location>
</feature>
<dbReference type="PROSITE" id="PS50002">
    <property type="entry name" value="SH3"/>
    <property type="match status" value="1"/>
</dbReference>
<feature type="domain" description="DH" evidence="5">
    <location>
        <begin position="400"/>
        <end position="588"/>
    </location>
</feature>